<reference evidence="2" key="1">
    <citation type="submission" date="2019-09" db="EMBL/GenBank/DDBJ databases">
        <authorList>
            <person name="Cremers G."/>
        </authorList>
    </citation>
    <scope>NUCLEOTIDE SEQUENCE [LARGE SCALE GENOMIC DNA]</scope>
    <source>
        <strain evidence="2">3B</strain>
    </source>
</reference>
<dbReference type="Pfam" id="PF00534">
    <property type="entry name" value="Glycos_transf_1"/>
    <property type="match status" value="1"/>
</dbReference>
<dbReference type="GO" id="GO:0102710">
    <property type="term" value="F:D-inositol-3-phosphate glycosyltransferase activity"/>
    <property type="evidence" value="ECO:0007669"/>
    <property type="project" value="UniProtKB-EC"/>
</dbReference>
<dbReference type="Proteomes" id="UP000381693">
    <property type="component" value="Unassembled WGS sequence"/>
</dbReference>
<dbReference type="SUPFAM" id="SSF53756">
    <property type="entry name" value="UDP-Glycosyltransferase/glycogen phosphorylase"/>
    <property type="match status" value="1"/>
</dbReference>
<keyword evidence="2" id="KW-0808">Transferase</keyword>
<evidence type="ECO:0000259" key="1">
    <source>
        <dbReference type="Pfam" id="PF00534"/>
    </source>
</evidence>
<dbReference type="EMBL" id="CABFUZ020000119">
    <property type="protein sequence ID" value="VVM06534.1"/>
    <property type="molecule type" value="Genomic_DNA"/>
</dbReference>
<gene>
    <name evidence="2" type="primary">mshA</name>
    <name evidence="2" type="ORF">MAMC_01132</name>
</gene>
<dbReference type="Gene3D" id="3.40.50.2000">
    <property type="entry name" value="Glycogen Phosphorylase B"/>
    <property type="match status" value="2"/>
</dbReference>
<dbReference type="CDD" id="cd03801">
    <property type="entry name" value="GT4_PimA-like"/>
    <property type="match status" value="1"/>
</dbReference>
<dbReference type="OrthoDB" id="570545at2"/>
<dbReference type="EC" id="2.4.1.250" evidence="2"/>
<accession>A0A5E6MM89</accession>
<dbReference type="PANTHER" id="PTHR45947:SF3">
    <property type="entry name" value="SULFOQUINOVOSYL TRANSFERASE SQD2"/>
    <property type="match status" value="1"/>
</dbReference>
<sequence>MKAFSVNIAVSGRFHYQNYVSRLWEEGILQRFYYSHRFDRRILPPEADAEVNLWGKECLARLHGKLFGNRAAAMIPRYNALWETGVLRRWERADLWHVLLHGAAKRILTRARVEGSCTIGEPVNAHPRDIERLFKEEEDRLGLPKRTYFREEWQNIVEEVEKSDFLLVASHWLRRSFASHGYPEERIQILPYGVDLAKFFPQWNGEGDDVFRVLCVGQICPRKGQADLLEAWRRLRLPRAELLLLGVIDEAMRPLLRRFGGLFRYLGYCSFDEVASFYRQASVFVLPSIEDGFADVCGEAMASGLPVIVTENTGAADIVENGVDGFVVPIRSPERIAETLETLYRNPELRRLMAENALRKAEGLSWNSYAQRLSVLYGNLFATRSALTVERNT</sequence>
<keyword evidence="2" id="KW-0328">Glycosyltransferase</keyword>
<proteinExistence type="predicted"/>
<comment type="caution">
    <text evidence="2">The sequence shown here is derived from an EMBL/GenBank/DDBJ whole genome shotgun (WGS) entry which is preliminary data.</text>
</comment>
<evidence type="ECO:0000313" key="3">
    <source>
        <dbReference type="Proteomes" id="UP000381693"/>
    </source>
</evidence>
<organism evidence="2 3">
    <name type="scientific">Methylacidimicrobium cyclopophantes</name>
    <dbReference type="NCBI Taxonomy" id="1041766"/>
    <lineage>
        <taxon>Bacteria</taxon>
        <taxon>Pseudomonadati</taxon>
        <taxon>Verrucomicrobiota</taxon>
        <taxon>Methylacidimicrobium</taxon>
    </lineage>
</organism>
<dbReference type="InterPro" id="IPR050194">
    <property type="entry name" value="Glycosyltransferase_grp1"/>
</dbReference>
<evidence type="ECO:0000313" key="2">
    <source>
        <dbReference type="EMBL" id="VVM06534.1"/>
    </source>
</evidence>
<protein>
    <submittedName>
        <fullName evidence="2">D-inositol 3-phosphate glycosyltransferase</fullName>
        <ecNumber evidence="2">2.4.1.250</ecNumber>
    </submittedName>
</protein>
<keyword evidence="3" id="KW-1185">Reference proteome</keyword>
<dbReference type="InterPro" id="IPR001296">
    <property type="entry name" value="Glyco_trans_1"/>
</dbReference>
<dbReference type="PANTHER" id="PTHR45947">
    <property type="entry name" value="SULFOQUINOVOSYL TRANSFERASE SQD2"/>
    <property type="match status" value="1"/>
</dbReference>
<name>A0A5E6MM89_9BACT</name>
<feature type="domain" description="Glycosyl transferase family 1" evidence="1">
    <location>
        <begin position="205"/>
        <end position="357"/>
    </location>
</feature>
<dbReference type="RefSeq" id="WP_142525165.1">
    <property type="nucleotide sequence ID" value="NZ_CABFUZ020000119.1"/>
</dbReference>
<dbReference type="AlphaFoldDB" id="A0A5E6MM89"/>